<dbReference type="PANTHER" id="PTHR46637">
    <property type="entry name" value="TIS1421-TRANSPOSASE PROTEIN A"/>
    <property type="match status" value="1"/>
</dbReference>
<reference evidence="2 3" key="1">
    <citation type="submission" date="2017-07" db="EMBL/GenBank/DDBJ databases">
        <title>A draft genome sequence of Komagataeibacter sucrofermentans LMG 18788.</title>
        <authorList>
            <person name="Skraban J."/>
            <person name="Cleenwerck I."/>
            <person name="Vandamme P."/>
            <person name="Trcek J."/>
        </authorList>
    </citation>
    <scope>NUCLEOTIDE SEQUENCE [LARGE SCALE GENOMIC DNA]</scope>
    <source>
        <strain evidence="2 3">LMG 18788</strain>
    </source>
</reference>
<dbReference type="EMBL" id="NKUA01000057">
    <property type="protein sequence ID" value="PYD77388.1"/>
    <property type="molecule type" value="Genomic_DNA"/>
</dbReference>
<keyword evidence="3" id="KW-1185">Reference proteome</keyword>
<protein>
    <recommendedName>
        <fullName evidence="1">Insertion element IS402-like domain-containing protein</fullName>
    </recommendedName>
</protein>
<comment type="caution">
    <text evidence="2">The sequence shown here is derived from an EMBL/GenBank/DDBJ whole genome shotgun (WGS) entry which is preliminary data.</text>
</comment>
<dbReference type="AlphaFoldDB" id="A0A318QJ54"/>
<dbReference type="InterPro" id="IPR025161">
    <property type="entry name" value="IS402-like_dom"/>
</dbReference>
<accession>A0A318QJ54</accession>
<dbReference type="InterPro" id="IPR052909">
    <property type="entry name" value="Transposase_6_like"/>
</dbReference>
<gene>
    <name evidence="2" type="ORF">CFR77_15525</name>
</gene>
<sequence length="152" mass="17729">MLAAAIQTLGPIDIQDFLFAERMFHRSPCQGTECEIKIKRYELSEAQWQRIAPLRPGKGGDAGCCETDNRLFVHGCLWILRSGVHWKDLPERYGKWKTVHRRFSRWNHAGVWDRIFEMRTTDRNNQYLMFDSAIVRVHLQAANGKGGARTRR</sequence>
<dbReference type="PANTHER" id="PTHR46637:SF1">
    <property type="entry name" value="BLL5188 PROTEIN"/>
    <property type="match status" value="1"/>
</dbReference>
<name>A0A318QJ54_9PROT</name>
<proteinExistence type="predicted"/>
<dbReference type="Proteomes" id="UP000247814">
    <property type="component" value="Unassembled WGS sequence"/>
</dbReference>
<organism evidence="2 3">
    <name type="scientific">Komagataeibacter sucrofermentans</name>
    <dbReference type="NCBI Taxonomy" id="1053551"/>
    <lineage>
        <taxon>Bacteria</taxon>
        <taxon>Pseudomonadati</taxon>
        <taxon>Pseudomonadota</taxon>
        <taxon>Alphaproteobacteria</taxon>
        <taxon>Acetobacterales</taxon>
        <taxon>Acetobacteraceae</taxon>
        <taxon>Komagataeibacter</taxon>
    </lineage>
</organism>
<feature type="domain" description="Insertion element IS402-like" evidence="1">
    <location>
        <begin position="43"/>
        <end position="116"/>
    </location>
</feature>
<evidence type="ECO:0000259" key="1">
    <source>
        <dbReference type="Pfam" id="PF13340"/>
    </source>
</evidence>
<evidence type="ECO:0000313" key="3">
    <source>
        <dbReference type="Proteomes" id="UP000247814"/>
    </source>
</evidence>
<dbReference type="OrthoDB" id="7277254at2"/>
<dbReference type="Pfam" id="PF13340">
    <property type="entry name" value="DUF4096"/>
    <property type="match status" value="1"/>
</dbReference>
<evidence type="ECO:0000313" key="2">
    <source>
        <dbReference type="EMBL" id="PYD77388.1"/>
    </source>
</evidence>
<dbReference type="NCBIfam" id="NF033580">
    <property type="entry name" value="transpos_IS5_3"/>
    <property type="match status" value="1"/>
</dbReference>